<accession>A0A653C6Z4</accession>
<dbReference type="GO" id="GO:0008202">
    <property type="term" value="P:steroid metabolic process"/>
    <property type="evidence" value="ECO:0007669"/>
    <property type="project" value="TreeGrafter"/>
</dbReference>
<reference evidence="1 2" key="1">
    <citation type="submission" date="2019-01" db="EMBL/GenBank/DDBJ databases">
        <authorList>
            <person name="Sayadi A."/>
        </authorList>
    </citation>
    <scope>NUCLEOTIDE SEQUENCE [LARGE SCALE GENOMIC DNA]</scope>
</reference>
<evidence type="ECO:0000313" key="2">
    <source>
        <dbReference type="Proteomes" id="UP000410492"/>
    </source>
</evidence>
<dbReference type="GO" id="GO:0016020">
    <property type="term" value="C:membrane"/>
    <property type="evidence" value="ECO:0007669"/>
    <property type="project" value="TreeGrafter"/>
</dbReference>
<organism evidence="1 2">
    <name type="scientific">Callosobruchus maculatus</name>
    <name type="common">Southern cowpea weevil</name>
    <name type="synonym">Pulse bruchid</name>
    <dbReference type="NCBI Taxonomy" id="64391"/>
    <lineage>
        <taxon>Eukaryota</taxon>
        <taxon>Metazoa</taxon>
        <taxon>Ecdysozoa</taxon>
        <taxon>Arthropoda</taxon>
        <taxon>Hexapoda</taxon>
        <taxon>Insecta</taxon>
        <taxon>Pterygota</taxon>
        <taxon>Neoptera</taxon>
        <taxon>Endopterygota</taxon>
        <taxon>Coleoptera</taxon>
        <taxon>Polyphaga</taxon>
        <taxon>Cucujiformia</taxon>
        <taxon>Chrysomeloidea</taxon>
        <taxon>Chrysomelidae</taxon>
        <taxon>Bruchinae</taxon>
        <taxon>Bruchini</taxon>
        <taxon>Callosobruchus</taxon>
    </lineage>
</organism>
<dbReference type="Proteomes" id="UP000410492">
    <property type="component" value="Unassembled WGS sequence"/>
</dbReference>
<name>A0A653C6Z4_CALMS</name>
<sequence length="201" mass="23684">MTYIPVKSMEDYCDMIRTLSGDEGEYPTSDYVEATIYSKNEAVVMVGDYSDHNPSLQVNHVARWYKPWFYEYIKGFLSEGKHTELIPLREYLLRDNRATFWVAESMIPFGNNPHFRLLFGWLLPPKPAFLKFTTMLGVCNFTFTKQVFQDIVLPIRKLEEQIEKSEELFDAYPLLVYRCRVYDRGDHSSQLKPPNKERILS</sequence>
<dbReference type="AlphaFoldDB" id="A0A653C6Z4"/>
<dbReference type="GO" id="GO:0005737">
    <property type="term" value="C:cytoplasm"/>
    <property type="evidence" value="ECO:0007669"/>
    <property type="project" value="TreeGrafter"/>
</dbReference>
<gene>
    <name evidence="1" type="ORF">CALMAC_LOCUS6729</name>
</gene>
<dbReference type="GO" id="GO:0000246">
    <property type="term" value="F:Delta24(24-1) sterol reductase activity"/>
    <property type="evidence" value="ECO:0007669"/>
    <property type="project" value="TreeGrafter"/>
</dbReference>
<proteinExistence type="predicted"/>
<keyword evidence="2" id="KW-1185">Reference proteome</keyword>
<protein>
    <submittedName>
        <fullName evidence="1">Uncharacterized protein</fullName>
    </submittedName>
</protein>
<dbReference type="PANTHER" id="PTHR10801">
    <property type="entry name" value="24-DEHYDROCHOLESTEROL REDUCTASE"/>
    <property type="match status" value="1"/>
</dbReference>
<evidence type="ECO:0000313" key="1">
    <source>
        <dbReference type="EMBL" id="VEN43661.1"/>
    </source>
</evidence>
<dbReference type="PANTHER" id="PTHR10801:SF2">
    <property type="entry name" value="FAD-BINDING PCMH-TYPE DOMAIN-CONTAINING PROTEIN"/>
    <property type="match status" value="1"/>
</dbReference>
<dbReference type="EMBL" id="CAACVG010007099">
    <property type="protein sequence ID" value="VEN43661.1"/>
    <property type="molecule type" value="Genomic_DNA"/>
</dbReference>
<dbReference type="OrthoDB" id="415825at2759"/>
<dbReference type="InterPro" id="IPR040165">
    <property type="entry name" value="Diminuto-like"/>
</dbReference>